<feature type="binding site" evidence="5">
    <location>
        <begin position="112"/>
        <end position="116"/>
    </location>
    <ligand>
        <name>S-adenosyl-L-methionine</name>
        <dbReference type="ChEBI" id="CHEBI:59789"/>
    </ligand>
</feature>
<evidence type="ECO:0000313" key="8">
    <source>
        <dbReference type="EMBL" id="MBO0416785.1"/>
    </source>
</evidence>
<protein>
    <recommendedName>
        <fullName evidence="5">Release factor glutamine methyltransferase</fullName>
        <shortName evidence="5">RF MTase</shortName>
        <ecNumber evidence="5">2.1.1.297</ecNumber>
    </recommendedName>
    <alternativeName>
        <fullName evidence="5">N5-glutamine methyltransferase PrmC</fullName>
    </alternativeName>
    <alternativeName>
        <fullName evidence="5">Protein-(glutamine-N5) MTase PrmC</fullName>
    </alternativeName>
    <alternativeName>
        <fullName evidence="5">Protein-glutamine N-methyltransferase PrmC</fullName>
    </alternativeName>
</protein>
<evidence type="ECO:0000313" key="9">
    <source>
        <dbReference type="Proteomes" id="UP000664349"/>
    </source>
</evidence>
<dbReference type="PANTHER" id="PTHR18895:SF74">
    <property type="entry name" value="MTRF1L RELEASE FACTOR GLUTAMINE METHYLTRANSFERASE"/>
    <property type="match status" value="1"/>
</dbReference>
<dbReference type="InterPro" id="IPR029063">
    <property type="entry name" value="SAM-dependent_MTases_sf"/>
</dbReference>
<dbReference type="GO" id="GO:0032259">
    <property type="term" value="P:methylation"/>
    <property type="evidence" value="ECO:0007669"/>
    <property type="project" value="UniProtKB-KW"/>
</dbReference>
<dbReference type="PROSITE" id="PS00092">
    <property type="entry name" value="N6_MTASE"/>
    <property type="match status" value="1"/>
</dbReference>
<evidence type="ECO:0000256" key="1">
    <source>
        <dbReference type="ARBA" id="ARBA00022603"/>
    </source>
</evidence>
<sequence>MLTIAEALRLYPLPRLEARMLLQQAAPELSHARIAAYPEQALSAEQEACFRALGARRAAGEPVAYLIGRREFYGRDFSVGPQVLIPRPETEHLIEAALERTGRGAARVVDLGTGSGAIAATLALEAPAWRVCAVDLSAEALAVARGNAERLGARVDFYQGSWYQALPADAVFNLIVSNPPYIRRDDEHLGQGDVRFEPRMALTDEADGLACLRAIAADAPSRLAPGGWLIVEHGYDQGEAVRRLFTEAGLLQAETIVDLAGLDRITLATMKAD</sequence>
<dbReference type="SUPFAM" id="SSF53335">
    <property type="entry name" value="S-adenosyl-L-methionine-dependent methyltransferases"/>
    <property type="match status" value="1"/>
</dbReference>
<evidence type="ECO:0000256" key="5">
    <source>
        <dbReference type="HAMAP-Rule" id="MF_02126"/>
    </source>
</evidence>
<comment type="caution">
    <text evidence="8">The sequence shown here is derived from an EMBL/GenBank/DDBJ whole genome shotgun (WGS) entry which is preliminary data.</text>
</comment>
<reference evidence="8 9" key="1">
    <citation type="submission" date="2021-03" db="EMBL/GenBank/DDBJ databases">
        <title>First Case of infection caused by Chromobacterium haemolyticum derived from water in China.</title>
        <authorList>
            <person name="Chen J."/>
            <person name="Liu C."/>
        </authorList>
    </citation>
    <scope>NUCLEOTIDE SEQUENCE [LARGE SCALE GENOMIC DNA]</scope>
    <source>
        <strain evidence="8 9">WJ-5</strain>
    </source>
</reference>
<keyword evidence="1 5" id="KW-0489">Methyltransferase</keyword>
<name>A0ABS3GP06_9NEIS</name>
<dbReference type="InterPro" id="IPR004556">
    <property type="entry name" value="HemK-like"/>
</dbReference>
<organism evidence="8 9">
    <name type="scientific">Chromobacterium haemolyticum</name>
    <dbReference type="NCBI Taxonomy" id="394935"/>
    <lineage>
        <taxon>Bacteria</taxon>
        <taxon>Pseudomonadati</taxon>
        <taxon>Pseudomonadota</taxon>
        <taxon>Betaproteobacteria</taxon>
        <taxon>Neisseriales</taxon>
        <taxon>Chromobacteriaceae</taxon>
        <taxon>Chromobacterium</taxon>
    </lineage>
</organism>
<comment type="similarity">
    <text evidence="5">Belongs to the protein N5-glutamine methyltransferase family. PrmC subfamily.</text>
</comment>
<feature type="domain" description="Release factor glutamine methyltransferase N-terminal" evidence="7">
    <location>
        <begin position="9"/>
        <end position="68"/>
    </location>
</feature>
<keyword evidence="3 5" id="KW-0949">S-adenosyl-L-methionine</keyword>
<dbReference type="EMBL" id="JAFLRD010000011">
    <property type="protein sequence ID" value="MBO0416785.1"/>
    <property type="molecule type" value="Genomic_DNA"/>
</dbReference>
<proteinExistence type="inferred from homology"/>
<keyword evidence="9" id="KW-1185">Reference proteome</keyword>
<dbReference type="NCBIfam" id="TIGR00536">
    <property type="entry name" value="hemK_fam"/>
    <property type="match status" value="1"/>
</dbReference>
<dbReference type="Gene3D" id="3.40.50.150">
    <property type="entry name" value="Vaccinia Virus protein VP39"/>
    <property type="match status" value="1"/>
</dbReference>
<dbReference type="GO" id="GO:0102559">
    <property type="term" value="F:peptide chain release factor N(5)-glutamine methyltransferase activity"/>
    <property type="evidence" value="ECO:0007669"/>
    <property type="project" value="UniProtKB-EC"/>
</dbReference>
<feature type="binding site" evidence="5">
    <location>
        <position position="178"/>
    </location>
    <ligand>
        <name>S-adenosyl-L-methionine</name>
        <dbReference type="ChEBI" id="CHEBI:59789"/>
    </ligand>
</feature>
<evidence type="ECO:0000256" key="2">
    <source>
        <dbReference type="ARBA" id="ARBA00022679"/>
    </source>
</evidence>
<dbReference type="InterPro" id="IPR050320">
    <property type="entry name" value="N5-glutamine_MTase"/>
</dbReference>
<dbReference type="HAMAP" id="MF_02126">
    <property type="entry name" value="RF_methyltr_PrmC"/>
    <property type="match status" value="1"/>
</dbReference>
<evidence type="ECO:0000256" key="4">
    <source>
        <dbReference type="ARBA" id="ARBA00048391"/>
    </source>
</evidence>
<dbReference type="CDD" id="cd02440">
    <property type="entry name" value="AdoMet_MTases"/>
    <property type="match status" value="1"/>
</dbReference>
<keyword evidence="2 5" id="KW-0808">Transferase</keyword>
<evidence type="ECO:0000256" key="3">
    <source>
        <dbReference type="ARBA" id="ARBA00022691"/>
    </source>
</evidence>
<evidence type="ECO:0000259" key="7">
    <source>
        <dbReference type="Pfam" id="PF17827"/>
    </source>
</evidence>
<dbReference type="Gene3D" id="1.10.8.10">
    <property type="entry name" value="DNA helicase RuvA subunit, C-terminal domain"/>
    <property type="match status" value="1"/>
</dbReference>
<dbReference type="Pfam" id="PF05175">
    <property type="entry name" value="MTS"/>
    <property type="match status" value="1"/>
</dbReference>
<comment type="catalytic activity">
    <reaction evidence="4 5">
        <text>L-glutaminyl-[peptide chain release factor] + S-adenosyl-L-methionine = N(5)-methyl-L-glutaminyl-[peptide chain release factor] + S-adenosyl-L-homocysteine + H(+)</text>
        <dbReference type="Rhea" id="RHEA:42896"/>
        <dbReference type="Rhea" id="RHEA-COMP:10271"/>
        <dbReference type="Rhea" id="RHEA-COMP:10272"/>
        <dbReference type="ChEBI" id="CHEBI:15378"/>
        <dbReference type="ChEBI" id="CHEBI:30011"/>
        <dbReference type="ChEBI" id="CHEBI:57856"/>
        <dbReference type="ChEBI" id="CHEBI:59789"/>
        <dbReference type="ChEBI" id="CHEBI:61891"/>
        <dbReference type="EC" id="2.1.1.297"/>
    </reaction>
</comment>
<gene>
    <name evidence="5 8" type="primary">prmC</name>
    <name evidence="8" type="ORF">J1C50_14845</name>
</gene>
<accession>A0ABS3GP06</accession>
<comment type="function">
    <text evidence="5">Methylates the class 1 translation termination release factors RF1/PrfA and RF2/PrfB on the glutamine residue of the universally conserved GGQ motif.</text>
</comment>
<feature type="domain" description="Methyltransferase small" evidence="6">
    <location>
        <begin position="104"/>
        <end position="184"/>
    </location>
</feature>
<evidence type="ECO:0000259" key="6">
    <source>
        <dbReference type="Pfam" id="PF05175"/>
    </source>
</evidence>
<feature type="binding site" evidence="5">
    <location>
        <position position="135"/>
    </location>
    <ligand>
        <name>S-adenosyl-L-methionine</name>
        <dbReference type="ChEBI" id="CHEBI:59789"/>
    </ligand>
</feature>
<dbReference type="InterPro" id="IPR007848">
    <property type="entry name" value="Small_mtfrase_dom"/>
</dbReference>
<dbReference type="Pfam" id="PF17827">
    <property type="entry name" value="PrmC_N"/>
    <property type="match status" value="1"/>
</dbReference>
<dbReference type="EC" id="2.1.1.297" evidence="5"/>
<dbReference type="InterPro" id="IPR002052">
    <property type="entry name" value="DNA_methylase_N6_adenine_CS"/>
</dbReference>
<dbReference type="NCBIfam" id="TIGR03534">
    <property type="entry name" value="RF_mod_PrmC"/>
    <property type="match status" value="1"/>
</dbReference>
<feature type="binding site" evidence="5">
    <location>
        <position position="162"/>
    </location>
    <ligand>
        <name>S-adenosyl-L-methionine</name>
        <dbReference type="ChEBI" id="CHEBI:59789"/>
    </ligand>
</feature>
<dbReference type="RefSeq" id="WP_200122947.1">
    <property type="nucleotide sequence ID" value="NZ_JAEILV010000010.1"/>
</dbReference>
<dbReference type="InterPro" id="IPR019874">
    <property type="entry name" value="RF_methyltr_PrmC"/>
</dbReference>
<dbReference type="InterPro" id="IPR040758">
    <property type="entry name" value="PrmC_N"/>
</dbReference>
<dbReference type="Proteomes" id="UP000664349">
    <property type="component" value="Unassembled WGS sequence"/>
</dbReference>
<feature type="binding site" evidence="5">
    <location>
        <begin position="178"/>
        <end position="181"/>
    </location>
    <ligand>
        <name>substrate</name>
    </ligand>
</feature>
<dbReference type="PANTHER" id="PTHR18895">
    <property type="entry name" value="HEMK METHYLTRANSFERASE"/>
    <property type="match status" value="1"/>
</dbReference>